<dbReference type="Gene3D" id="3.20.20.450">
    <property type="entry name" value="EAL domain"/>
    <property type="match status" value="1"/>
</dbReference>
<reference evidence="4 5" key="1">
    <citation type="submission" date="2021-03" db="EMBL/GenBank/DDBJ databases">
        <title>Whole genome sequence of Metabacillus bambusae BG109.</title>
        <authorList>
            <person name="Jeong J.W."/>
        </authorList>
    </citation>
    <scope>NUCLEOTIDE SEQUENCE [LARGE SCALE GENOMIC DNA]</scope>
    <source>
        <strain evidence="4 5">BG109</strain>
    </source>
</reference>
<sequence>MILRDITTSKRVGIRISLIYLLISIIWILASDILINSYITLTWVNILKGWIFVFINALLLYKLIQRNFEIVTEKKELYQQLIENSLETNLIHIDGEIVYINQAGVNLLKACDRKQIIGKSVFDFIPTNEKEKATLRIEETNTRGKSSPIVITYKCLNGEEIICESLGFITTYQGKTANHILVRDVTEREKAIEKINYLAFYDELTGLPNRNKLYAYMEKAIGNQMEEVYPFIVMFIDMDRFKIVNDAMGHSSGDKMLKEVAIRLSASVHKDALVARFGGDEFVIVMPHMKKDQSPIFAQQIIEMFKNPIHIDQNEVYTTPSIGITCYPDDGDDVDTLIENADTAMYFAKKTGKNKYKVFSQLLRDDLNNHFILENGLRKALEKNEFILQYQPQLNLETGSVIGVESLIRWNHPKKGLLSPALFIPVAEENGLIAQIGYWVLDTACRQLTLWHEKGLTDLTMGVNISPIQFLHKDFIKHLEKILTDNKLDPKYLNLEITESVFMNINESLFLLKKLKEIGVKISIDDFGTGYSSLSVLKDLPIDYLKIDKSFVDDLHSNEKNIVQPIIDMGNNLNLQLIAEGIECKEQLMILKEKKCHIGQGYYFCKPMDVNVAEAFLKNNLK</sequence>
<dbReference type="SUPFAM" id="SSF55073">
    <property type="entry name" value="Nucleotide cyclase"/>
    <property type="match status" value="1"/>
</dbReference>
<dbReference type="Proteomes" id="UP000663981">
    <property type="component" value="Unassembled WGS sequence"/>
</dbReference>
<dbReference type="RefSeq" id="WP_207976848.1">
    <property type="nucleotide sequence ID" value="NZ_JAGDEL010000004.1"/>
</dbReference>
<evidence type="ECO:0000259" key="2">
    <source>
        <dbReference type="PROSITE" id="PS50883"/>
    </source>
</evidence>
<dbReference type="InterPro" id="IPR000014">
    <property type="entry name" value="PAS"/>
</dbReference>
<name>A0ABS3N087_9BACI</name>
<keyword evidence="1" id="KW-1133">Transmembrane helix</keyword>
<dbReference type="Pfam" id="PF00990">
    <property type="entry name" value="GGDEF"/>
    <property type="match status" value="1"/>
</dbReference>
<dbReference type="EMBL" id="JAGDEL010000004">
    <property type="protein sequence ID" value="MBO1511665.1"/>
    <property type="molecule type" value="Genomic_DNA"/>
</dbReference>
<dbReference type="Pfam" id="PF13426">
    <property type="entry name" value="PAS_9"/>
    <property type="match status" value="1"/>
</dbReference>
<keyword evidence="1" id="KW-0812">Transmembrane</keyword>
<feature type="transmembrane region" description="Helical" evidence="1">
    <location>
        <begin position="12"/>
        <end position="30"/>
    </location>
</feature>
<feature type="transmembrane region" description="Helical" evidence="1">
    <location>
        <begin position="42"/>
        <end position="61"/>
    </location>
</feature>
<organism evidence="4 5">
    <name type="scientific">Metabacillus bambusae</name>
    <dbReference type="NCBI Taxonomy" id="2795218"/>
    <lineage>
        <taxon>Bacteria</taxon>
        <taxon>Bacillati</taxon>
        <taxon>Bacillota</taxon>
        <taxon>Bacilli</taxon>
        <taxon>Bacillales</taxon>
        <taxon>Bacillaceae</taxon>
        <taxon>Metabacillus</taxon>
    </lineage>
</organism>
<keyword evidence="1" id="KW-0472">Membrane</keyword>
<dbReference type="InterPro" id="IPR001633">
    <property type="entry name" value="EAL_dom"/>
</dbReference>
<dbReference type="SMART" id="SM00091">
    <property type="entry name" value="PAS"/>
    <property type="match status" value="1"/>
</dbReference>
<dbReference type="NCBIfam" id="TIGR00229">
    <property type="entry name" value="sensory_box"/>
    <property type="match status" value="1"/>
</dbReference>
<dbReference type="SMART" id="SM00267">
    <property type="entry name" value="GGDEF"/>
    <property type="match status" value="1"/>
</dbReference>
<dbReference type="SUPFAM" id="SSF55785">
    <property type="entry name" value="PYP-like sensor domain (PAS domain)"/>
    <property type="match status" value="1"/>
</dbReference>
<dbReference type="CDD" id="cd01949">
    <property type="entry name" value="GGDEF"/>
    <property type="match status" value="1"/>
</dbReference>
<dbReference type="InterPro" id="IPR029787">
    <property type="entry name" value="Nucleotide_cyclase"/>
</dbReference>
<dbReference type="InterPro" id="IPR035919">
    <property type="entry name" value="EAL_sf"/>
</dbReference>
<dbReference type="SMART" id="SM00052">
    <property type="entry name" value="EAL"/>
    <property type="match status" value="1"/>
</dbReference>
<dbReference type="NCBIfam" id="TIGR00254">
    <property type="entry name" value="GGDEF"/>
    <property type="match status" value="1"/>
</dbReference>
<dbReference type="Gene3D" id="3.30.450.20">
    <property type="entry name" value="PAS domain"/>
    <property type="match status" value="1"/>
</dbReference>
<accession>A0ABS3N087</accession>
<protein>
    <submittedName>
        <fullName evidence="4">EAL domain-containing protein</fullName>
    </submittedName>
</protein>
<evidence type="ECO:0000313" key="4">
    <source>
        <dbReference type="EMBL" id="MBO1511665.1"/>
    </source>
</evidence>
<feature type="domain" description="GGDEF" evidence="3">
    <location>
        <begin position="229"/>
        <end position="361"/>
    </location>
</feature>
<dbReference type="PROSITE" id="PS50883">
    <property type="entry name" value="EAL"/>
    <property type="match status" value="1"/>
</dbReference>
<dbReference type="PROSITE" id="PS50887">
    <property type="entry name" value="GGDEF"/>
    <property type="match status" value="1"/>
</dbReference>
<dbReference type="CDD" id="cd00130">
    <property type="entry name" value="PAS"/>
    <property type="match status" value="1"/>
</dbReference>
<proteinExistence type="predicted"/>
<evidence type="ECO:0000313" key="5">
    <source>
        <dbReference type="Proteomes" id="UP000663981"/>
    </source>
</evidence>
<gene>
    <name evidence="4" type="ORF">I7822_08280</name>
</gene>
<keyword evidence="5" id="KW-1185">Reference proteome</keyword>
<dbReference type="InterPro" id="IPR052155">
    <property type="entry name" value="Biofilm_reg_signaling"/>
</dbReference>
<dbReference type="PANTHER" id="PTHR44757:SF2">
    <property type="entry name" value="BIOFILM ARCHITECTURE MAINTENANCE PROTEIN MBAA"/>
    <property type="match status" value="1"/>
</dbReference>
<evidence type="ECO:0000256" key="1">
    <source>
        <dbReference type="SAM" id="Phobius"/>
    </source>
</evidence>
<dbReference type="Pfam" id="PF00563">
    <property type="entry name" value="EAL"/>
    <property type="match status" value="1"/>
</dbReference>
<dbReference type="PANTHER" id="PTHR44757">
    <property type="entry name" value="DIGUANYLATE CYCLASE DGCP"/>
    <property type="match status" value="1"/>
</dbReference>
<comment type="caution">
    <text evidence="4">The sequence shown here is derived from an EMBL/GenBank/DDBJ whole genome shotgun (WGS) entry which is preliminary data.</text>
</comment>
<dbReference type="Gene3D" id="3.30.70.270">
    <property type="match status" value="1"/>
</dbReference>
<dbReference type="CDD" id="cd01948">
    <property type="entry name" value="EAL"/>
    <property type="match status" value="1"/>
</dbReference>
<dbReference type="InterPro" id="IPR043128">
    <property type="entry name" value="Rev_trsase/Diguanyl_cyclase"/>
</dbReference>
<dbReference type="InterPro" id="IPR035965">
    <property type="entry name" value="PAS-like_dom_sf"/>
</dbReference>
<dbReference type="InterPro" id="IPR000160">
    <property type="entry name" value="GGDEF_dom"/>
</dbReference>
<evidence type="ECO:0000259" key="3">
    <source>
        <dbReference type="PROSITE" id="PS50887"/>
    </source>
</evidence>
<feature type="domain" description="EAL" evidence="2">
    <location>
        <begin position="370"/>
        <end position="621"/>
    </location>
</feature>
<dbReference type="SUPFAM" id="SSF141868">
    <property type="entry name" value="EAL domain-like"/>
    <property type="match status" value="1"/>
</dbReference>